<evidence type="ECO:0000313" key="11">
    <source>
        <dbReference type="Proteomes" id="UP000747542"/>
    </source>
</evidence>
<keyword evidence="11" id="KW-1185">Reference proteome</keyword>
<accession>A0A8J5N971</accession>
<name>A0A8J5N971_HOMAM</name>
<dbReference type="PANTHER" id="PTHR11592:SF88">
    <property type="entry name" value="GLUTATHIONE PEROXIDASE-RELATED"/>
    <property type="match status" value="1"/>
</dbReference>
<gene>
    <name evidence="10" type="primary">GPx-L2</name>
    <name evidence="10" type="ORF">Hamer_G001213</name>
</gene>
<keyword evidence="7" id="KW-0732">Signal</keyword>
<dbReference type="InterPro" id="IPR000889">
    <property type="entry name" value="Glutathione_peroxidase"/>
</dbReference>
<proteinExistence type="inferred from homology"/>
<dbReference type="GO" id="GO:0004602">
    <property type="term" value="F:glutathione peroxidase activity"/>
    <property type="evidence" value="ECO:0007669"/>
    <property type="project" value="UniProtKB-EC"/>
</dbReference>
<comment type="caution">
    <text evidence="10">The sequence shown here is derived from an EMBL/GenBank/DDBJ whole genome shotgun (WGS) entry which is preliminary data.</text>
</comment>
<dbReference type="Proteomes" id="UP000747542">
    <property type="component" value="Unassembled WGS sequence"/>
</dbReference>
<dbReference type="InterPro" id="IPR036249">
    <property type="entry name" value="Thioredoxin-like_sf"/>
</dbReference>
<dbReference type="PIRSF" id="PIRSF000303">
    <property type="entry name" value="Glutathion_perox"/>
    <property type="match status" value="1"/>
</dbReference>
<dbReference type="PROSITE" id="PS51355">
    <property type="entry name" value="GLUTATHIONE_PEROXID_3"/>
    <property type="match status" value="1"/>
</dbReference>
<dbReference type="PANTHER" id="PTHR11592">
    <property type="entry name" value="GLUTATHIONE PEROXIDASE"/>
    <property type="match status" value="1"/>
</dbReference>
<keyword evidence="6 9" id="KW-0575">Peroxidase</keyword>
<evidence type="ECO:0000256" key="7">
    <source>
        <dbReference type="ARBA" id="ARBA00022729"/>
    </source>
</evidence>
<evidence type="ECO:0000256" key="4">
    <source>
        <dbReference type="ARBA" id="ARBA00012310"/>
    </source>
</evidence>
<dbReference type="PRINTS" id="PR01011">
    <property type="entry name" value="GLUTPROXDASE"/>
</dbReference>
<dbReference type="InterPro" id="IPR029760">
    <property type="entry name" value="GPX_CS"/>
</dbReference>
<dbReference type="EMBL" id="JAHLQT010006108">
    <property type="protein sequence ID" value="KAG7175193.1"/>
    <property type="molecule type" value="Genomic_DNA"/>
</dbReference>
<evidence type="ECO:0000256" key="5">
    <source>
        <dbReference type="ARBA" id="ARBA00022525"/>
    </source>
</evidence>
<evidence type="ECO:0000256" key="3">
    <source>
        <dbReference type="ARBA" id="ARBA00006926"/>
    </source>
</evidence>
<evidence type="ECO:0000313" key="10">
    <source>
        <dbReference type="EMBL" id="KAG7175193.1"/>
    </source>
</evidence>
<dbReference type="Pfam" id="PF00255">
    <property type="entry name" value="GSHPx"/>
    <property type="match status" value="1"/>
</dbReference>
<evidence type="ECO:0000256" key="8">
    <source>
        <dbReference type="ARBA" id="ARBA00023002"/>
    </source>
</evidence>
<evidence type="ECO:0000256" key="9">
    <source>
        <dbReference type="RuleBase" id="RU000499"/>
    </source>
</evidence>
<sequence>MNALAEYYADADFEILAFPSNQFELQEPGVTGEEIMNGIRHVRPGGGFEPLFTIFQKTGVNGAKENGLYTFLKGACDYTFTEFWPGLFYDPIKVGDLQWNFEKILIGKDGKPYTRYHPSVILANSFKDDIDYLLNM</sequence>
<reference evidence="10" key="1">
    <citation type="journal article" date="2021" name="Sci. Adv.">
        <title>The American lobster genome reveals insights on longevity, neural, and immune adaptations.</title>
        <authorList>
            <person name="Polinski J.M."/>
            <person name="Zimin A.V."/>
            <person name="Clark K.F."/>
            <person name="Kohn A.B."/>
            <person name="Sadowski N."/>
            <person name="Timp W."/>
            <person name="Ptitsyn A."/>
            <person name="Khanna P."/>
            <person name="Romanova D.Y."/>
            <person name="Williams P."/>
            <person name="Greenwood S.J."/>
            <person name="Moroz L.L."/>
            <person name="Walt D.R."/>
            <person name="Bodnar A.G."/>
        </authorList>
    </citation>
    <scope>NUCLEOTIDE SEQUENCE</scope>
    <source>
        <strain evidence="10">GMGI-L3</strain>
    </source>
</reference>
<evidence type="ECO:0000256" key="2">
    <source>
        <dbReference type="ARBA" id="ARBA00004613"/>
    </source>
</evidence>
<dbReference type="GO" id="GO:0005576">
    <property type="term" value="C:extracellular region"/>
    <property type="evidence" value="ECO:0007669"/>
    <property type="project" value="UniProtKB-SubCell"/>
</dbReference>
<dbReference type="GO" id="GO:0006979">
    <property type="term" value="P:response to oxidative stress"/>
    <property type="evidence" value="ECO:0007669"/>
    <property type="project" value="InterPro"/>
</dbReference>
<dbReference type="Gene3D" id="3.40.30.10">
    <property type="entry name" value="Glutaredoxin"/>
    <property type="match status" value="1"/>
</dbReference>
<dbReference type="AlphaFoldDB" id="A0A8J5N971"/>
<protein>
    <recommendedName>
        <fullName evidence="4 9">Glutathione peroxidase</fullName>
    </recommendedName>
</protein>
<comment type="subcellular location">
    <subcellularLocation>
        <location evidence="2">Secreted</location>
    </subcellularLocation>
</comment>
<keyword evidence="5" id="KW-0964">Secreted</keyword>
<dbReference type="PROSITE" id="PS00763">
    <property type="entry name" value="GLUTATHIONE_PEROXID_2"/>
    <property type="match status" value="1"/>
</dbReference>
<comment type="similarity">
    <text evidence="3 9">Belongs to the glutathione peroxidase family.</text>
</comment>
<comment type="catalytic activity">
    <reaction evidence="1">
        <text>2 glutathione + H2O2 = glutathione disulfide + 2 H2O</text>
        <dbReference type="Rhea" id="RHEA:16833"/>
        <dbReference type="ChEBI" id="CHEBI:15377"/>
        <dbReference type="ChEBI" id="CHEBI:16240"/>
        <dbReference type="ChEBI" id="CHEBI:57925"/>
        <dbReference type="ChEBI" id="CHEBI:58297"/>
        <dbReference type="EC" id="1.11.1.9"/>
    </reaction>
</comment>
<evidence type="ECO:0000256" key="6">
    <source>
        <dbReference type="ARBA" id="ARBA00022559"/>
    </source>
</evidence>
<dbReference type="SUPFAM" id="SSF52833">
    <property type="entry name" value="Thioredoxin-like"/>
    <property type="match status" value="1"/>
</dbReference>
<organism evidence="10 11">
    <name type="scientific">Homarus americanus</name>
    <name type="common">American lobster</name>
    <dbReference type="NCBI Taxonomy" id="6706"/>
    <lineage>
        <taxon>Eukaryota</taxon>
        <taxon>Metazoa</taxon>
        <taxon>Ecdysozoa</taxon>
        <taxon>Arthropoda</taxon>
        <taxon>Crustacea</taxon>
        <taxon>Multicrustacea</taxon>
        <taxon>Malacostraca</taxon>
        <taxon>Eumalacostraca</taxon>
        <taxon>Eucarida</taxon>
        <taxon>Decapoda</taxon>
        <taxon>Pleocyemata</taxon>
        <taxon>Astacidea</taxon>
        <taxon>Nephropoidea</taxon>
        <taxon>Nephropidae</taxon>
        <taxon>Homarus</taxon>
    </lineage>
</organism>
<keyword evidence="8 9" id="KW-0560">Oxidoreductase</keyword>
<evidence type="ECO:0000256" key="1">
    <source>
        <dbReference type="ARBA" id="ARBA00000217"/>
    </source>
</evidence>